<dbReference type="EMBL" id="GBRH01182154">
    <property type="protein sequence ID" value="JAE15742.1"/>
    <property type="molecule type" value="Transcribed_RNA"/>
</dbReference>
<evidence type="ECO:0000313" key="1">
    <source>
        <dbReference type="EMBL" id="JAE15742.1"/>
    </source>
</evidence>
<reference evidence="1" key="2">
    <citation type="journal article" date="2015" name="Data Brief">
        <title>Shoot transcriptome of the giant reed, Arundo donax.</title>
        <authorList>
            <person name="Barrero R.A."/>
            <person name="Guerrero F.D."/>
            <person name="Moolhuijzen P."/>
            <person name="Goolsby J.A."/>
            <person name="Tidwell J."/>
            <person name="Bellgard S.E."/>
            <person name="Bellgard M.I."/>
        </authorList>
    </citation>
    <scope>NUCLEOTIDE SEQUENCE</scope>
    <source>
        <tissue evidence="1">Shoot tissue taken approximately 20 cm above the soil surface</tissue>
    </source>
</reference>
<reference evidence="1" key="1">
    <citation type="submission" date="2014-09" db="EMBL/GenBank/DDBJ databases">
        <authorList>
            <person name="Magalhaes I.L.F."/>
            <person name="Oliveira U."/>
            <person name="Santos F.R."/>
            <person name="Vidigal T.H.D.A."/>
            <person name="Brescovit A.D."/>
            <person name="Santos A.J."/>
        </authorList>
    </citation>
    <scope>NUCLEOTIDE SEQUENCE</scope>
    <source>
        <tissue evidence="1">Shoot tissue taken approximately 20 cm above the soil surface</tissue>
    </source>
</reference>
<name>A0A0A9FU12_ARUDO</name>
<accession>A0A0A9FU12</accession>
<dbReference type="AlphaFoldDB" id="A0A0A9FU12"/>
<sequence>MSCPCRCIGLASPDMSAVLWNTTSTAAPCRNRRTTVASSFAAMGPSGINATSVKLNALGGMSGSSCSVSSSSMLLPAAVW</sequence>
<protein>
    <submittedName>
        <fullName evidence="1">Uncharacterized protein</fullName>
    </submittedName>
</protein>
<organism evidence="1">
    <name type="scientific">Arundo donax</name>
    <name type="common">Giant reed</name>
    <name type="synonym">Donax arundinaceus</name>
    <dbReference type="NCBI Taxonomy" id="35708"/>
    <lineage>
        <taxon>Eukaryota</taxon>
        <taxon>Viridiplantae</taxon>
        <taxon>Streptophyta</taxon>
        <taxon>Embryophyta</taxon>
        <taxon>Tracheophyta</taxon>
        <taxon>Spermatophyta</taxon>
        <taxon>Magnoliopsida</taxon>
        <taxon>Liliopsida</taxon>
        <taxon>Poales</taxon>
        <taxon>Poaceae</taxon>
        <taxon>PACMAD clade</taxon>
        <taxon>Arundinoideae</taxon>
        <taxon>Arundineae</taxon>
        <taxon>Arundo</taxon>
    </lineage>
</organism>
<proteinExistence type="predicted"/>